<evidence type="ECO:0000256" key="1">
    <source>
        <dbReference type="SAM" id="MobiDB-lite"/>
    </source>
</evidence>
<proteinExistence type="predicted"/>
<dbReference type="EMBL" id="MU865461">
    <property type="protein sequence ID" value="KAK4222623.1"/>
    <property type="molecule type" value="Genomic_DNA"/>
</dbReference>
<keyword evidence="3" id="KW-1185">Reference proteome</keyword>
<feature type="compositionally biased region" description="Low complexity" evidence="1">
    <location>
        <begin position="28"/>
        <end position="43"/>
    </location>
</feature>
<reference evidence="2" key="1">
    <citation type="journal article" date="2023" name="Mol. Phylogenet. Evol.">
        <title>Genome-scale phylogeny and comparative genomics of the fungal order Sordariales.</title>
        <authorList>
            <person name="Hensen N."/>
            <person name="Bonometti L."/>
            <person name="Westerberg I."/>
            <person name="Brannstrom I.O."/>
            <person name="Guillou S."/>
            <person name="Cros-Aarteil S."/>
            <person name="Calhoun S."/>
            <person name="Haridas S."/>
            <person name="Kuo A."/>
            <person name="Mondo S."/>
            <person name="Pangilinan J."/>
            <person name="Riley R."/>
            <person name="LaButti K."/>
            <person name="Andreopoulos B."/>
            <person name="Lipzen A."/>
            <person name="Chen C."/>
            <person name="Yan M."/>
            <person name="Daum C."/>
            <person name="Ng V."/>
            <person name="Clum A."/>
            <person name="Steindorff A."/>
            <person name="Ohm R.A."/>
            <person name="Martin F."/>
            <person name="Silar P."/>
            <person name="Natvig D.O."/>
            <person name="Lalanne C."/>
            <person name="Gautier V."/>
            <person name="Ament-Velasquez S.L."/>
            <person name="Kruys A."/>
            <person name="Hutchinson M.I."/>
            <person name="Powell A.J."/>
            <person name="Barry K."/>
            <person name="Miller A.N."/>
            <person name="Grigoriev I.V."/>
            <person name="Debuchy R."/>
            <person name="Gladieux P."/>
            <person name="Hiltunen Thoren M."/>
            <person name="Johannesson H."/>
        </authorList>
    </citation>
    <scope>NUCLEOTIDE SEQUENCE</scope>
    <source>
        <strain evidence="2">CBS 990.96</strain>
    </source>
</reference>
<accession>A0AAN7BFS3</accession>
<gene>
    <name evidence="2" type="ORF">QBC38DRAFT_460183</name>
</gene>
<dbReference type="AlphaFoldDB" id="A0AAN7BFS3"/>
<feature type="region of interest" description="Disordered" evidence="1">
    <location>
        <begin position="1"/>
        <end position="46"/>
    </location>
</feature>
<evidence type="ECO:0000313" key="2">
    <source>
        <dbReference type="EMBL" id="KAK4222623.1"/>
    </source>
</evidence>
<feature type="region of interest" description="Disordered" evidence="1">
    <location>
        <begin position="276"/>
        <end position="307"/>
    </location>
</feature>
<feature type="compositionally biased region" description="Acidic residues" evidence="1">
    <location>
        <begin position="286"/>
        <end position="300"/>
    </location>
</feature>
<organism evidence="2 3">
    <name type="scientific">Podospora fimiseda</name>
    <dbReference type="NCBI Taxonomy" id="252190"/>
    <lineage>
        <taxon>Eukaryota</taxon>
        <taxon>Fungi</taxon>
        <taxon>Dikarya</taxon>
        <taxon>Ascomycota</taxon>
        <taxon>Pezizomycotina</taxon>
        <taxon>Sordariomycetes</taxon>
        <taxon>Sordariomycetidae</taxon>
        <taxon>Sordariales</taxon>
        <taxon>Podosporaceae</taxon>
        <taxon>Podospora</taxon>
    </lineage>
</organism>
<sequence length="307" mass="34136">MSSQSPSSPNSSSTKATAVPPIRRNDSKISSSSVSSNTTESNSGVLLPLPSKDKIYPFRGAPGLYVGREEEIPRPPHVLLRWTTEIEPRLWIDMREFQKGIKQAKRGRKSLPRLSLELQMSGYAAGNATYVELFPRVWILYDKQDWKETIKKFVRQTKWLEGEGLGKVEVRIGSPSLCTITPSIPIIGLDLRSEEVFLISEGLHLYLHVESHESETATGRICCATVTDKANGRILGQQILRIGGVISVNGRDLTINTAHGILELCWDMLQDYDSGGLDDDSKGDGEQVEDESDEEQDDIYSQDKSSN</sequence>
<name>A0AAN7BFS3_9PEZI</name>
<evidence type="ECO:0000313" key="3">
    <source>
        <dbReference type="Proteomes" id="UP001301958"/>
    </source>
</evidence>
<comment type="caution">
    <text evidence="2">The sequence shown here is derived from an EMBL/GenBank/DDBJ whole genome shotgun (WGS) entry which is preliminary data.</text>
</comment>
<dbReference type="Proteomes" id="UP001301958">
    <property type="component" value="Unassembled WGS sequence"/>
</dbReference>
<feature type="compositionally biased region" description="Low complexity" evidence="1">
    <location>
        <begin position="1"/>
        <end position="13"/>
    </location>
</feature>
<protein>
    <submittedName>
        <fullName evidence="2">Uncharacterized protein</fullName>
    </submittedName>
</protein>
<reference evidence="2" key="2">
    <citation type="submission" date="2023-05" db="EMBL/GenBank/DDBJ databases">
        <authorList>
            <consortium name="Lawrence Berkeley National Laboratory"/>
            <person name="Steindorff A."/>
            <person name="Hensen N."/>
            <person name="Bonometti L."/>
            <person name="Westerberg I."/>
            <person name="Brannstrom I.O."/>
            <person name="Guillou S."/>
            <person name="Cros-Aarteil S."/>
            <person name="Calhoun S."/>
            <person name="Haridas S."/>
            <person name="Kuo A."/>
            <person name="Mondo S."/>
            <person name="Pangilinan J."/>
            <person name="Riley R."/>
            <person name="Labutti K."/>
            <person name="Andreopoulos B."/>
            <person name="Lipzen A."/>
            <person name="Chen C."/>
            <person name="Yanf M."/>
            <person name="Daum C."/>
            <person name="Ng V."/>
            <person name="Clum A."/>
            <person name="Ohm R."/>
            <person name="Martin F."/>
            <person name="Silar P."/>
            <person name="Natvig D."/>
            <person name="Lalanne C."/>
            <person name="Gautier V."/>
            <person name="Ament-Velasquez S.L."/>
            <person name="Kruys A."/>
            <person name="Hutchinson M.I."/>
            <person name="Powell A.J."/>
            <person name="Barry K."/>
            <person name="Miller A.N."/>
            <person name="Grigoriev I.V."/>
            <person name="Debuchy R."/>
            <person name="Gladieux P."/>
            <person name="Thoren M.H."/>
            <person name="Johannesson H."/>
        </authorList>
    </citation>
    <scope>NUCLEOTIDE SEQUENCE</scope>
    <source>
        <strain evidence="2">CBS 990.96</strain>
    </source>
</reference>